<dbReference type="Gene3D" id="1.10.260.40">
    <property type="entry name" value="lambda repressor-like DNA-binding domains"/>
    <property type="match status" value="1"/>
</dbReference>
<dbReference type="SMART" id="SM00530">
    <property type="entry name" value="HTH_XRE"/>
    <property type="match status" value="1"/>
</dbReference>
<gene>
    <name evidence="2" type="ORF">SAMN04488054_11758</name>
</gene>
<evidence type="ECO:0000259" key="1">
    <source>
        <dbReference type="PROSITE" id="PS50943"/>
    </source>
</evidence>
<feature type="domain" description="HTH cro/C1-type" evidence="1">
    <location>
        <begin position="5"/>
        <end position="48"/>
    </location>
</feature>
<accession>A0A1I4NFZ3</accession>
<dbReference type="Proteomes" id="UP000199668">
    <property type="component" value="Unassembled WGS sequence"/>
</dbReference>
<dbReference type="Pfam" id="PF01381">
    <property type="entry name" value="HTH_3"/>
    <property type="match status" value="1"/>
</dbReference>
<dbReference type="CDD" id="cd00093">
    <property type="entry name" value="HTH_XRE"/>
    <property type="match status" value="1"/>
</dbReference>
<proteinExistence type="predicted"/>
<name>A0A1I4NFZ3_9BACI</name>
<dbReference type="InterPro" id="IPR010982">
    <property type="entry name" value="Lambda_DNA-bd_dom_sf"/>
</dbReference>
<evidence type="ECO:0000313" key="2">
    <source>
        <dbReference type="EMBL" id="SFM14305.1"/>
    </source>
</evidence>
<keyword evidence="3" id="KW-1185">Reference proteome</keyword>
<dbReference type="SUPFAM" id="SSF47413">
    <property type="entry name" value="lambda repressor-like DNA-binding domains"/>
    <property type="match status" value="1"/>
</dbReference>
<dbReference type="EMBL" id="FOTY01000017">
    <property type="protein sequence ID" value="SFM14305.1"/>
    <property type="molecule type" value="Genomic_DNA"/>
</dbReference>
<dbReference type="AlphaFoldDB" id="A0A1I4NFZ3"/>
<evidence type="ECO:0000313" key="3">
    <source>
        <dbReference type="Proteomes" id="UP000199668"/>
    </source>
</evidence>
<dbReference type="GO" id="GO:0003677">
    <property type="term" value="F:DNA binding"/>
    <property type="evidence" value="ECO:0007669"/>
    <property type="project" value="InterPro"/>
</dbReference>
<organism evidence="2 3">
    <name type="scientific">Salibacterium qingdaonense</name>
    <dbReference type="NCBI Taxonomy" id="266892"/>
    <lineage>
        <taxon>Bacteria</taxon>
        <taxon>Bacillati</taxon>
        <taxon>Bacillota</taxon>
        <taxon>Bacilli</taxon>
        <taxon>Bacillales</taxon>
        <taxon>Bacillaceae</taxon>
    </lineage>
</organism>
<reference evidence="2 3" key="1">
    <citation type="submission" date="2016-10" db="EMBL/GenBank/DDBJ databases">
        <authorList>
            <person name="de Groot N.N."/>
        </authorList>
    </citation>
    <scope>NUCLEOTIDE SEQUENCE [LARGE SCALE GENOMIC DNA]</scope>
    <source>
        <strain evidence="2 3">CGMCC 1.6134</strain>
    </source>
</reference>
<dbReference type="InterPro" id="IPR001387">
    <property type="entry name" value="Cro/C1-type_HTH"/>
</dbReference>
<protein>
    <submittedName>
        <fullName evidence="2">Helix-turn-helix</fullName>
    </submittedName>
</protein>
<dbReference type="PROSITE" id="PS50943">
    <property type="entry name" value="HTH_CROC1"/>
    <property type="match status" value="1"/>
</dbReference>
<sequence>MGDQLRLLREYNGMTISELAEKIDVSNKMISNYENGYNRITIETIVKIYNNEAFGNMELEEIFRILVINIFE</sequence>